<dbReference type="InterPro" id="IPR009003">
    <property type="entry name" value="Peptidase_S1_PA"/>
</dbReference>
<protein>
    <recommendedName>
        <fullName evidence="5">Peptidase S1 domain-containing protein</fullName>
    </recommendedName>
</protein>
<proteinExistence type="predicted"/>
<reference evidence="3 4" key="1">
    <citation type="submission" date="2019-09" db="EMBL/GenBank/DDBJ databases">
        <authorList>
            <person name="Leyn A S."/>
        </authorList>
    </citation>
    <scope>NUCLEOTIDE SEQUENCE [LARGE SCALE GENOMIC DNA]</scope>
    <source>
        <strain evidence="3">AA231_1</strain>
    </source>
</reference>
<gene>
    <name evidence="3" type="ORF">AA23TX_03024</name>
</gene>
<dbReference type="PROSITE" id="PS00134">
    <property type="entry name" value="TRYPSIN_HIS"/>
    <property type="match status" value="1"/>
</dbReference>
<sequence length="305" mass="31727">MITAKRHTPARIFASFAVAASALVLVSAPASAADDRVVTRVSAAGRAAALAHWTPERMRQWVGDDSLPPAEKIGQEWPGPVPAGVGRLFFTAEPGVDESCTATVVPSATHDVALTAGHCVNGGLDRFDNPIRIVNVVFVPGYDHGKAPHGVFPVRAFAWPSTYSGPTSGTDDDAVIALDPVDGRHVADVAGTQDVSFDRPPSPVDTAVLGYPVSQAAGGEALFSCVRPATLEANSVTTTWNTDCDLAGGSSGGPWLRGFDPATGRGTIFSVTSRGTMTEDGVTTDLSGAAFTDPVRALYELAWEL</sequence>
<dbReference type="InterPro" id="IPR043504">
    <property type="entry name" value="Peptidase_S1_PA_chymotrypsin"/>
</dbReference>
<evidence type="ECO:0000313" key="4">
    <source>
        <dbReference type="Proteomes" id="UP000399805"/>
    </source>
</evidence>
<keyword evidence="4" id="KW-1185">Reference proteome</keyword>
<evidence type="ECO:0008006" key="5">
    <source>
        <dbReference type="Google" id="ProtNLM"/>
    </source>
</evidence>
<dbReference type="AlphaFoldDB" id="A0A6I8LM98"/>
<accession>A0A6I8LM98</accession>
<feature type="chain" id="PRO_5026248395" description="Peptidase S1 domain-containing protein" evidence="2">
    <location>
        <begin position="33"/>
        <end position="305"/>
    </location>
</feature>
<organism evidence="3 4">
    <name type="scientific">Amycolatopsis camponoti</name>
    <dbReference type="NCBI Taxonomy" id="2606593"/>
    <lineage>
        <taxon>Bacteria</taxon>
        <taxon>Bacillati</taxon>
        <taxon>Actinomycetota</taxon>
        <taxon>Actinomycetes</taxon>
        <taxon>Pseudonocardiales</taxon>
        <taxon>Pseudonocardiaceae</taxon>
        <taxon>Amycolatopsis</taxon>
    </lineage>
</organism>
<dbReference type="Gene3D" id="2.40.10.10">
    <property type="entry name" value="Trypsin-like serine proteases"/>
    <property type="match status" value="2"/>
</dbReference>
<dbReference type="PANTHER" id="PTHR15462">
    <property type="entry name" value="SERINE PROTEASE"/>
    <property type="match status" value="1"/>
</dbReference>
<dbReference type="RefSeq" id="WP_230862490.1">
    <property type="nucleotide sequence ID" value="NZ_CABVGP010000001.1"/>
</dbReference>
<feature type="signal peptide" evidence="2">
    <location>
        <begin position="1"/>
        <end position="32"/>
    </location>
</feature>
<dbReference type="GO" id="GO:0006508">
    <property type="term" value="P:proteolysis"/>
    <property type="evidence" value="ECO:0007669"/>
    <property type="project" value="InterPro"/>
</dbReference>
<keyword evidence="1 2" id="KW-0732">Signal</keyword>
<name>A0A6I8LM98_9PSEU</name>
<dbReference type="SUPFAM" id="SSF50494">
    <property type="entry name" value="Trypsin-like serine proteases"/>
    <property type="match status" value="1"/>
</dbReference>
<dbReference type="GO" id="GO:0004252">
    <property type="term" value="F:serine-type endopeptidase activity"/>
    <property type="evidence" value="ECO:0007669"/>
    <property type="project" value="InterPro"/>
</dbReference>
<dbReference type="EMBL" id="CABVGP010000001">
    <property type="protein sequence ID" value="VVJ18003.1"/>
    <property type="molecule type" value="Genomic_DNA"/>
</dbReference>
<evidence type="ECO:0000256" key="2">
    <source>
        <dbReference type="SAM" id="SignalP"/>
    </source>
</evidence>
<evidence type="ECO:0000256" key="1">
    <source>
        <dbReference type="ARBA" id="ARBA00022729"/>
    </source>
</evidence>
<dbReference type="InterPro" id="IPR018114">
    <property type="entry name" value="TRYPSIN_HIS"/>
</dbReference>
<dbReference type="Proteomes" id="UP000399805">
    <property type="component" value="Unassembled WGS sequence"/>
</dbReference>
<evidence type="ECO:0000313" key="3">
    <source>
        <dbReference type="EMBL" id="VVJ18003.1"/>
    </source>
</evidence>
<dbReference type="InterPro" id="IPR050966">
    <property type="entry name" value="Glutamyl_endopeptidase"/>
</dbReference>